<dbReference type="PROSITE" id="PS00675">
    <property type="entry name" value="SIGMA54_INTERACT_1"/>
    <property type="match status" value="1"/>
</dbReference>
<dbReference type="FunFam" id="1.10.8.60:FF:000014">
    <property type="entry name" value="DNA-binding transcriptional regulator NtrC"/>
    <property type="match status" value="1"/>
</dbReference>
<evidence type="ECO:0000256" key="6">
    <source>
        <dbReference type="ARBA" id="ARBA00023163"/>
    </source>
</evidence>
<keyword evidence="4" id="KW-0238">DNA-binding</keyword>
<feature type="modified residue" description="4-aspartylphosphate" evidence="7">
    <location>
        <position position="53"/>
    </location>
</feature>
<dbReference type="InterPro" id="IPR025662">
    <property type="entry name" value="Sigma_54_int_dom_ATP-bd_1"/>
</dbReference>
<dbReference type="PANTHER" id="PTHR32071">
    <property type="entry name" value="TRANSCRIPTIONAL REGULATORY PROTEIN"/>
    <property type="match status" value="1"/>
</dbReference>
<dbReference type="PROSITE" id="PS50045">
    <property type="entry name" value="SIGMA54_INTERACT_4"/>
    <property type="match status" value="1"/>
</dbReference>
<dbReference type="InterPro" id="IPR025944">
    <property type="entry name" value="Sigma_54_int_dom_CS"/>
</dbReference>
<dbReference type="Gene3D" id="1.10.8.60">
    <property type="match status" value="1"/>
</dbReference>
<dbReference type="CDD" id="cd00156">
    <property type="entry name" value="REC"/>
    <property type="match status" value="1"/>
</dbReference>
<evidence type="ECO:0000256" key="4">
    <source>
        <dbReference type="ARBA" id="ARBA00023125"/>
    </source>
</evidence>
<evidence type="ECO:0000259" key="9">
    <source>
        <dbReference type="PROSITE" id="PS50110"/>
    </source>
</evidence>
<dbReference type="PROSITE" id="PS00688">
    <property type="entry name" value="SIGMA54_INTERACT_3"/>
    <property type="match status" value="1"/>
</dbReference>
<dbReference type="InterPro" id="IPR002078">
    <property type="entry name" value="Sigma_54_int"/>
</dbReference>
<dbReference type="PROSITE" id="PS50110">
    <property type="entry name" value="RESPONSE_REGULATORY"/>
    <property type="match status" value="1"/>
</dbReference>
<feature type="domain" description="Sigma-54 factor interaction" evidence="8">
    <location>
        <begin position="143"/>
        <end position="372"/>
    </location>
</feature>
<keyword evidence="7" id="KW-0597">Phosphoprotein</keyword>
<dbReference type="InterPro" id="IPR009057">
    <property type="entry name" value="Homeodomain-like_sf"/>
</dbReference>
<evidence type="ECO:0000256" key="2">
    <source>
        <dbReference type="ARBA" id="ARBA00022840"/>
    </source>
</evidence>
<dbReference type="RefSeq" id="WP_122909134.1">
    <property type="nucleotide sequence ID" value="NZ_RHHR01000015.1"/>
</dbReference>
<comment type="caution">
    <text evidence="10">The sequence shown here is derived from an EMBL/GenBank/DDBJ whole genome shotgun (WGS) entry which is preliminary data.</text>
</comment>
<dbReference type="SUPFAM" id="SSF46689">
    <property type="entry name" value="Homeodomain-like"/>
    <property type="match status" value="1"/>
</dbReference>
<reference evidence="10 11" key="1">
    <citation type="submission" date="2018-10" db="EMBL/GenBank/DDBJ databases">
        <title>Phylogenomics of Brevibacillus.</title>
        <authorList>
            <person name="Dunlap C."/>
        </authorList>
    </citation>
    <scope>NUCLEOTIDE SEQUENCE [LARGE SCALE GENOMIC DNA]</scope>
    <source>
        <strain evidence="10 11">JCM 12215</strain>
    </source>
</reference>
<dbReference type="AlphaFoldDB" id="A0A3M8CEW6"/>
<dbReference type="SMART" id="SM00448">
    <property type="entry name" value="REC"/>
    <property type="match status" value="1"/>
</dbReference>
<dbReference type="SUPFAM" id="SSF52172">
    <property type="entry name" value="CheY-like"/>
    <property type="match status" value="1"/>
</dbReference>
<dbReference type="InterPro" id="IPR025943">
    <property type="entry name" value="Sigma_54_int_dom_ATP-bd_2"/>
</dbReference>
<dbReference type="PRINTS" id="PR01590">
    <property type="entry name" value="HTHFIS"/>
</dbReference>
<dbReference type="Pfam" id="PF00072">
    <property type="entry name" value="Response_reg"/>
    <property type="match status" value="1"/>
</dbReference>
<dbReference type="CDD" id="cd00009">
    <property type="entry name" value="AAA"/>
    <property type="match status" value="1"/>
</dbReference>
<evidence type="ECO:0000313" key="10">
    <source>
        <dbReference type="EMBL" id="RNB74274.1"/>
    </source>
</evidence>
<evidence type="ECO:0000256" key="1">
    <source>
        <dbReference type="ARBA" id="ARBA00022741"/>
    </source>
</evidence>
<dbReference type="GO" id="GO:0005524">
    <property type="term" value="F:ATP binding"/>
    <property type="evidence" value="ECO:0007669"/>
    <property type="project" value="UniProtKB-KW"/>
</dbReference>
<evidence type="ECO:0000256" key="3">
    <source>
        <dbReference type="ARBA" id="ARBA00023015"/>
    </source>
</evidence>
<dbReference type="PROSITE" id="PS00676">
    <property type="entry name" value="SIGMA54_INTERACT_2"/>
    <property type="match status" value="1"/>
</dbReference>
<dbReference type="EMBL" id="RHHR01000015">
    <property type="protein sequence ID" value="RNB74274.1"/>
    <property type="molecule type" value="Genomic_DNA"/>
</dbReference>
<keyword evidence="6" id="KW-0804">Transcription</keyword>
<protein>
    <submittedName>
        <fullName evidence="10">Sigma-54-dependent Fis family transcriptional regulator</fullName>
    </submittedName>
</protein>
<proteinExistence type="predicted"/>
<keyword evidence="2" id="KW-0067">ATP-binding</keyword>
<evidence type="ECO:0000313" key="11">
    <source>
        <dbReference type="Proteomes" id="UP000282028"/>
    </source>
</evidence>
<keyword evidence="11" id="KW-1185">Reference proteome</keyword>
<feature type="domain" description="Response regulatory" evidence="9">
    <location>
        <begin position="4"/>
        <end position="119"/>
    </location>
</feature>
<dbReference type="Pfam" id="PF25601">
    <property type="entry name" value="AAA_lid_14"/>
    <property type="match status" value="1"/>
</dbReference>
<keyword evidence="1" id="KW-0547">Nucleotide-binding</keyword>
<dbReference type="Gene3D" id="3.40.50.2300">
    <property type="match status" value="1"/>
</dbReference>
<name>A0A3M8CEW6_9BACL</name>
<dbReference type="InterPro" id="IPR011006">
    <property type="entry name" value="CheY-like_superfamily"/>
</dbReference>
<dbReference type="Pfam" id="PF02954">
    <property type="entry name" value="HTH_8"/>
    <property type="match status" value="1"/>
</dbReference>
<dbReference type="OrthoDB" id="9771372at2"/>
<keyword evidence="5" id="KW-0010">Activator</keyword>
<dbReference type="Proteomes" id="UP000282028">
    <property type="component" value="Unassembled WGS sequence"/>
</dbReference>
<dbReference type="InterPro" id="IPR001789">
    <property type="entry name" value="Sig_transdc_resp-reg_receiver"/>
</dbReference>
<dbReference type="InterPro" id="IPR003593">
    <property type="entry name" value="AAA+_ATPase"/>
</dbReference>
<evidence type="ECO:0000256" key="5">
    <source>
        <dbReference type="ARBA" id="ARBA00023159"/>
    </source>
</evidence>
<dbReference type="SUPFAM" id="SSF52540">
    <property type="entry name" value="P-loop containing nucleoside triphosphate hydrolases"/>
    <property type="match status" value="1"/>
</dbReference>
<dbReference type="GO" id="GO:0000160">
    <property type="term" value="P:phosphorelay signal transduction system"/>
    <property type="evidence" value="ECO:0007669"/>
    <property type="project" value="InterPro"/>
</dbReference>
<dbReference type="GO" id="GO:0043565">
    <property type="term" value="F:sequence-specific DNA binding"/>
    <property type="evidence" value="ECO:0007669"/>
    <property type="project" value="InterPro"/>
</dbReference>
<accession>A0A3M8CEW6</accession>
<dbReference type="SMART" id="SM00382">
    <property type="entry name" value="AAA"/>
    <property type="match status" value="1"/>
</dbReference>
<dbReference type="InterPro" id="IPR058031">
    <property type="entry name" value="AAA_lid_NorR"/>
</dbReference>
<organism evidence="10 11">
    <name type="scientific">Brevibacillus invocatus</name>
    <dbReference type="NCBI Taxonomy" id="173959"/>
    <lineage>
        <taxon>Bacteria</taxon>
        <taxon>Bacillati</taxon>
        <taxon>Bacillota</taxon>
        <taxon>Bacilli</taxon>
        <taxon>Bacillales</taxon>
        <taxon>Paenibacillaceae</taxon>
        <taxon>Brevibacillus</taxon>
    </lineage>
</organism>
<evidence type="ECO:0000259" key="8">
    <source>
        <dbReference type="PROSITE" id="PS50045"/>
    </source>
</evidence>
<dbReference type="GO" id="GO:0006355">
    <property type="term" value="P:regulation of DNA-templated transcription"/>
    <property type="evidence" value="ECO:0007669"/>
    <property type="project" value="InterPro"/>
</dbReference>
<dbReference type="InterPro" id="IPR002197">
    <property type="entry name" value="HTH_Fis"/>
</dbReference>
<evidence type="ECO:0000256" key="7">
    <source>
        <dbReference type="PROSITE-ProRule" id="PRU00169"/>
    </source>
</evidence>
<gene>
    <name evidence="10" type="ORF">EDM52_11580</name>
</gene>
<dbReference type="Pfam" id="PF00158">
    <property type="entry name" value="Sigma54_activat"/>
    <property type="match status" value="1"/>
</dbReference>
<sequence>MKRRVLVVDDEVNVRKALSTTLRKIGYETGEAASGAEALDKLGTFLPEVMLLDLRMPELDGMETLRRLMQGTGRKPKVVMMTAYGSASDVMEAIRLGAFDYIQKPFDLAAVKQVVANALMHTEPEEDGQSVHSDEEAVESSGLIGLSAAMQHVYKLVGKVSMSKANVLIEGESGTGKELIARAIHANSPRADQPLIPVNCGAIPENLLESELFGYEKGAFTGAVGRKQGMFELADGGTLFLDEVGELSPSLQVKLLRVLQDRILVRVGGVEQIPIDVRVIAATNRDLRERIRQELFREDLYYRLNVVPIHMPPLRERKEDIPLLIRHFLAKYSREAGKEGLYLAPATTDLLMAYHWPGNVRQLENTIERAVILASGPSILPEHVRGHLQETNHTEKKAPLQGIRFEDRTMREIIQEVEREAIARALRKERGNKLQTAKRLGISRRALLYKIEMYGLDTAEDEQDKSPFE</sequence>
<keyword evidence="3" id="KW-0805">Transcription regulation</keyword>
<dbReference type="PANTHER" id="PTHR32071:SF113">
    <property type="entry name" value="ALGINATE BIOSYNTHESIS TRANSCRIPTIONAL REGULATORY PROTEIN ALGB"/>
    <property type="match status" value="1"/>
</dbReference>
<dbReference type="Gene3D" id="3.40.50.300">
    <property type="entry name" value="P-loop containing nucleotide triphosphate hydrolases"/>
    <property type="match status" value="1"/>
</dbReference>
<dbReference type="FunFam" id="3.40.50.300:FF:000006">
    <property type="entry name" value="DNA-binding transcriptional regulator NtrC"/>
    <property type="match status" value="1"/>
</dbReference>
<dbReference type="InterPro" id="IPR027417">
    <property type="entry name" value="P-loop_NTPase"/>
</dbReference>
<dbReference type="Gene3D" id="1.10.10.60">
    <property type="entry name" value="Homeodomain-like"/>
    <property type="match status" value="1"/>
</dbReference>